<proteinExistence type="predicted"/>
<dbReference type="AlphaFoldDB" id="A0A7J8T692"/>
<evidence type="ECO:0000313" key="1">
    <source>
        <dbReference type="EMBL" id="MBA0633898.1"/>
    </source>
</evidence>
<dbReference type="InterPro" id="IPR044615">
    <property type="entry name" value="STR9"/>
</dbReference>
<dbReference type="Proteomes" id="UP000593561">
    <property type="component" value="Unassembled WGS sequence"/>
</dbReference>
<feature type="non-terminal residue" evidence="1">
    <location>
        <position position="1"/>
    </location>
</feature>
<protein>
    <submittedName>
        <fullName evidence="1">Uncharacterized protein</fullName>
    </submittedName>
</protein>
<reference evidence="1 2" key="1">
    <citation type="journal article" date="2019" name="Genome Biol. Evol.">
        <title>Insights into the evolution of the New World diploid cottons (Gossypium, subgenus Houzingenia) based on genome sequencing.</title>
        <authorList>
            <person name="Grover C.E."/>
            <person name="Arick M.A. 2nd"/>
            <person name="Thrash A."/>
            <person name="Conover J.L."/>
            <person name="Sanders W.S."/>
            <person name="Peterson D.G."/>
            <person name="Frelichowski J.E."/>
            <person name="Scheffler J.A."/>
            <person name="Scheffler B.E."/>
            <person name="Wendel J.F."/>
        </authorList>
    </citation>
    <scope>NUCLEOTIDE SEQUENCE [LARGE SCALE GENOMIC DNA]</scope>
    <source>
        <strain evidence="1">27</strain>
        <tissue evidence="1">Leaf</tissue>
    </source>
</reference>
<dbReference type="EMBL" id="JABFAC010233117">
    <property type="protein sequence ID" value="MBA0633898.1"/>
    <property type="molecule type" value="Genomic_DNA"/>
</dbReference>
<dbReference type="PANTHER" id="PTHR45508">
    <property type="entry name" value="RHODANESE-LIKE DOMAIN-CONTAINING PROTEIN 9, CHLOROPLASTIC"/>
    <property type="match status" value="1"/>
</dbReference>
<accession>A0A7J8T692</accession>
<dbReference type="GO" id="GO:0009507">
    <property type="term" value="C:chloroplast"/>
    <property type="evidence" value="ECO:0007669"/>
    <property type="project" value="TreeGrafter"/>
</dbReference>
<evidence type="ECO:0000313" key="2">
    <source>
        <dbReference type="Proteomes" id="UP000593561"/>
    </source>
</evidence>
<gene>
    <name evidence="1" type="ORF">Godav_005116</name>
</gene>
<dbReference type="PANTHER" id="PTHR45508:SF1">
    <property type="entry name" value="RHODANESE-LIKE DOMAIN-CONTAINING PROTEIN 9, CHLOROPLASTIC"/>
    <property type="match status" value="1"/>
</dbReference>
<organism evidence="1 2">
    <name type="scientific">Gossypium davidsonii</name>
    <name type="common">Davidson's cotton</name>
    <name type="synonym">Gossypium klotzschianum subsp. davidsonii</name>
    <dbReference type="NCBI Taxonomy" id="34287"/>
    <lineage>
        <taxon>Eukaryota</taxon>
        <taxon>Viridiplantae</taxon>
        <taxon>Streptophyta</taxon>
        <taxon>Embryophyta</taxon>
        <taxon>Tracheophyta</taxon>
        <taxon>Spermatophyta</taxon>
        <taxon>Magnoliopsida</taxon>
        <taxon>eudicotyledons</taxon>
        <taxon>Gunneridae</taxon>
        <taxon>Pentapetalae</taxon>
        <taxon>rosids</taxon>
        <taxon>malvids</taxon>
        <taxon>Malvales</taxon>
        <taxon>Malvaceae</taxon>
        <taxon>Malvoideae</taxon>
        <taxon>Gossypium</taxon>
    </lineage>
</organism>
<keyword evidence="2" id="KW-1185">Reference proteome</keyword>
<comment type="caution">
    <text evidence="1">The sequence shown here is derived from an EMBL/GenBank/DDBJ whole genome shotgun (WGS) entry which is preliminary data.</text>
</comment>
<sequence>MHWARCPAWLIKRSAAANKLDRAGSQNIACITSGHQTVKPGTFDSVGTTKLQDASKAGLVTIQGKNSAVLGTVLIC</sequence>
<name>A0A7J8T692_GOSDV</name>